<evidence type="ECO:0000256" key="2">
    <source>
        <dbReference type="ARBA" id="ARBA00023054"/>
    </source>
</evidence>
<keyword evidence="6" id="KW-1185">Reference proteome</keyword>
<feature type="region of interest" description="Disordered" evidence="4">
    <location>
        <begin position="1"/>
        <end position="20"/>
    </location>
</feature>
<dbReference type="OrthoDB" id="1932291at2759"/>
<feature type="coiled-coil region" evidence="3">
    <location>
        <begin position="512"/>
        <end position="556"/>
    </location>
</feature>
<comment type="caution">
    <text evidence="5">The sequence shown here is derived from an EMBL/GenBank/DDBJ whole genome shotgun (WGS) entry which is preliminary data.</text>
</comment>
<dbReference type="PANTHER" id="PTHR34224:SF18">
    <property type="entry name" value="INTERACTOR OF CONSTITUTIVE ACTIVE ROPS 3"/>
    <property type="match status" value="1"/>
</dbReference>
<feature type="compositionally biased region" description="Basic and acidic residues" evidence="4">
    <location>
        <begin position="44"/>
        <end position="73"/>
    </location>
</feature>
<proteinExistence type="inferred from homology"/>
<dbReference type="EMBL" id="BDDD01004035">
    <property type="protein sequence ID" value="GAV86738.1"/>
    <property type="molecule type" value="Genomic_DNA"/>
</dbReference>
<feature type="compositionally biased region" description="Basic and acidic residues" evidence="4">
    <location>
        <begin position="107"/>
        <end position="124"/>
    </location>
</feature>
<name>A0A1Q3D375_CEPFO</name>
<dbReference type="FunCoup" id="A0A1Q3D375">
    <property type="interactions" value="1631"/>
</dbReference>
<keyword evidence="2 3" id="KW-0175">Coiled coil</keyword>
<evidence type="ECO:0000313" key="5">
    <source>
        <dbReference type="EMBL" id="GAV86738.1"/>
    </source>
</evidence>
<comment type="similarity">
    <text evidence="1">Belongs to the ICR family.</text>
</comment>
<feature type="compositionally biased region" description="Polar residues" evidence="4">
    <location>
        <begin position="91"/>
        <end position="104"/>
    </location>
</feature>
<dbReference type="Proteomes" id="UP000187406">
    <property type="component" value="Unassembled WGS sequence"/>
</dbReference>
<dbReference type="AlphaFoldDB" id="A0A1Q3D375"/>
<evidence type="ECO:0000256" key="3">
    <source>
        <dbReference type="SAM" id="Coils"/>
    </source>
</evidence>
<dbReference type="STRING" id="3775.A0A1Q3D375"/>
<feature type="compositionally biased region" description="Polar residues" evidence="4">
    <location>
        <begin position="1"/>
        <end position="13"/>
    </location>
</feature>
<accession>A0A1Q3D375</accession>
<gene>
    <name evidence="5" type="ORF">CFOL_v3_30164</name>
</gene>
<organism evidence="5 6">
    <name type="scientific">Cephalotus follicularis</name>
    <name type="common">Albany pitcher plant</name>
    <dbReference type="NCBI Taxonomy" id="3775"/>
    <lineage>
        <taxon>Eukaryota</taxon>
        <taxon>Viridiplantae</taxon>
        <taxon>Streptophyta</taxon>
        <taxon>Embryophyta</taxon>
        <taxon>Tracheophyta</taxon>
        <taxon>Spermatophyta</taxon>
        <taxon>Magnoliopsida</taxon>
        <taxon>eudicotyledons</taxon>
        <taxon>Gunneridae</taxon>
        <taxon>Pentapetalae</taxon>
        <taxon>rosids</taxon>
        <taxon>fabids</taxon>
        <taxon>Oxalidales</taxon>
        <taxon>Cephalotaceae</taxon>
        <taxon>Cephalotus</taxon>
    </lineage>
</organism>
<dbReference type="PANTHER" id="PTHR34224">
    <property type="entry name" value="INTERACTOR OF CONSTITUTIVE ACTIVE ROPS 2, CHLOROPLASTIC-RELATED"/>
    <property type="match status" value="1"/>
</dbReference>
<reference evidence="6" key="1">
    <citation type="submission" date="2016-04" db="EMBL/GenBank/DDBJ databases">
        <title>Cephalotus genome sequencing.</title>
        <authorList>
            <person name="Fukushima K."/>
            <person name="Hasebe M."/>
            <person name="Fang X."/>
        </authorList>
    </citation>
    <scope>NUCLEOTIDE SEQUENCE [LARGE SCALE GENOMIC DNA]</scope>
    <source>
        <strain evidence="6">cv. St1</strain>
    </source>
</reference>
<evidence type="ECO:0000256" key="4">
    <source>
        <dbReference type="SAM" id="MobiDB-lite"/>
    </source>
</evidence>
<feature type="coiled-coil region" evidence="3">
    <location>
        <begin position="383"/>
        <end position="475"/>
    </location>
</feature>
<evidence type="ECO:0000313" key="6">
    <source>
        <dbReference type="Proteomes" id="UP000187406"/>
    </source>
</evidence>
<dbReference type="InParanoid" id="A0A1Q3D375"/>
<evidence type="ECO:0000256" key="1">
    <source>
        <dbReference type="ARBA" id="ARBA00009778"/>
    </source>
</evidence>
<dbReference type="InterPro" id="IPR029688">
    <property type="entry name" value="ICR"/>
</dbReference>
<feature type="region of interest" description="Disordered" evidence="4">
    <location>
        <begin position="28"/>
        <end position="126"/>
    </location>
</feature>
<evidence type="ECO:0008006" key="7">
    <source>
        <dbReference type="Google" id="ProtNLM"/>
    </source>
</evidence>
<feature type="coiled-coil region" evidence="3">
    <location>
        <begin position="240"/>
        <end position="353"/>
    </location>
</feature>
<protein>
    <recommendedName>
        <fullName evidence="7">Interactor of constitutive active ROPs 3</fullName>
    </recommendedName>
</protein>
<sequence>MQTPKARSVSSIAPQKVSPRAACQLKVTGLDLDSASSSSQTSRTPKDRSPKVDGRRSPRSPALEKKRPSRIPELDAQISQLQEDLKKTKDQLSASESWKKQAQQDAEESKKQLQDVSSKLEESQKQLLELSTSDEAQVTELQKISQDRDQAWKFELEAIQNQHSVDSASLASAMNEIQHLKVQLEAVAESETAQTKHAESTASELQSLKGNLVETLSLVENMKIQLRDSKESEAYAQKLANETLLQLETAKKSVEALRSDGIKAFEAYNSITLELDQSRARVNLLEGLVKKLEADLKDANSNPPNECADEPTIELEVGENKKIREVNQLEAELQSLKSEVGQLRSTLETANLKCHEGQIQSTVQIKSAYEQVELLKSGSSMREAELEAEMKKAKSDIEELKANLMDKETELQGISEENEGLHMRLKKNSSSQGESELEKELKRLKEIVEDMKANLMDKETELQNIFEENEMLKLEISKREVDNGKVKDEVVAEVEAARAVEQEAMMKLKVVMEEAEKSNRRAARVAEQLEAAQATNSELEAELRKLKVQSDQWRKAAEAAAAMLSSGNNGKFMERTGSLDCNYHSVTGRISSPYSDDMDDDLLKKKNGNVLKKIGVLWKRPHK</sequence>